<dbReference type="PANTHER" id="PTHR34980:SF2">
    <property type="entry name" value="INNER MEMBRANE PROTEIN YHAH-RELATED"/>
    <property type="match status" value="1"/>
</dbReference>
<feature type="transmembrane region" description="Helical" evidence="1">
    <location>
        <begin position="59"/>
        <end position="80"/>
    </location>
</feature>
<feature type="transmembrane region" description="Helical" evidence="1">
    <location>
        <begin position="92"/>
        <end position="114"/>
    </location>
</feature>
<feature type="transmembrane region" description="Helical" evidence="1">
    <location>
        <begin position="20"/>
        <end position="47"/>
    </location>
</feature>
<keyword evidence="1" id="KW-1133">Transmembrane helix</keyword>
<organism evidence="2 3">
    <name type="scientific">Microbacterium elymi</name>
    <dbReference type="NCBI Taxonomy" id="2909587"/>
    <lineage>
        <taxon>Bacteria</taxon>
        <taxon>Bacillati</taxon>
        <taxon>Actinomycetota</taxon>
        <taxon>Actinomycetes</taxon>
        <taxon>Micrococcales</taxon>
        <taxon>Microbacteriaceae</taxon>
        <taxon>Microbacterium</taxon>
    </lineage>
</organism>
<dbReference type="Proteomes" id="UP001054811">
    <property type="component" value="Chromosome"/>
</dbReference>
<proteinExistence type="predicted"/>
<evidence type="ECO:0000256" key="1">
    <source>
        <dbReference type="SAM" id="Phobius"/>
    </source>
</evidence>
<dbReference type="PANTHER" id="PTHR34980">
    <property type="entry name" value="INNER MEMBRANE PROTEIN-RELATED-RELATED"/>
    <property type="match status" value="1"/>
</dbReference>
<keyword evidence="1" id="KW-0812">Transmembrane</keyword>
<dbReference type="Pfam" id="PF05656">
    <property type="entry name" value="DUF805"/>
    <property type="match status" value="1"/>
</dbReference>
<gene>
    <name evidence="2" type="ORF">L2X98_34630</name>
</gene>
<name>A0ABY5NJF7_9MICO</name>
<evidence type="ECO:0000313" key="3">
    <source>
        <dbReference type="Proteomes" id="UP001054811"/>
    </source>
</evidence>
<sequence length="120" mass="13446">MRTVFAKYATFDGRATRPEFWWWTLFNAIIVAAFYLLVIVLSIGTAFAGYSRYPMGPTAFLGLIWVVLVLWGVAVIVPNLAVTVRRLRDAGFHWGFIFLALVPFGGIAVLVMCAQPSRYP</sequence>
<evidence type="ECO:0000313" key="2">
    <source>
        <dbReference type="EMBL" id="UUT35307.1"/>
    </source>
</evidence>
<keyword evidence="3" id="KW-1185">Reference proteome</keyword>
<dbReference type="InterPro" id="IPR008523">
    <property type="entry name" value="DUF805"/>
</dbReference>
<dbReference type="RefSeq" id="WP_259611884.1">
    <property type="nucleotide sequence ID" value="NZ_CP091139.2"/>
</dbReference>
<keyword evidence="1" id="KW-0472">Membrane</keyword>
<protein>
    <submittedName>
        <fullName evidence="2">DUF805 domain-containing protein</fullName>
    </submittedName>
</protein>
<dbReference type="EMBL" id="CP091139">
    <property type="protein sequence ID" value="UUT35307.1"/>
    <property type="molecule type" value="Genomic_DNA"/>
</dbReference>
<accession>A0ABY5NJF7</accession>
<reference evidence="2" key="1">
    <citation type="submission" date="2022-01" db="EMBL/GenBank/DDBJ databases">
        <title>Microbacterium eymi and Microbacterium rhizovicinus sp. nov., isolated from the rhizospheric soil of Elymus tsukushiensis, a plant native to the Dokdo Islands, Republic of Korea.</title>
        <authorList>
            <person name="Hwang Y.J."/>
        </authorList>
    </citation>
    <scope>NUCLEOTIDE SEQUENCE</scope>
    <source>
        <strain evidence="2">KUDC0405</strain>
    </source>
</reference>